<proteinExistence type="predicted"/>
<dbReference type="EMBL" id="JANBTW010000087">
    <property type="protein sequence ID" value="KAJ2672174.1"/>
    <property type="molecule type" value="Genomic_DNA"/>
</dbReference>
<evidence type="ECO:0000313" key="2">
    <source>
        <dbReference type="EMBL" id="KAJ2672174.1"/>
    </source>
</evidence>
<comment type="caution">
    <text evidence="2">The sequence shown here is derived from an EMBL/GenBank/DDBJ whole genome shotgun (WGS) entry which is preliminary data.</text>
</comment>
<dbReference type="OrthoDB" id="5973225at2759"/>
<dbReference type="Proteomes" id="UP001151518">
    <property type="component" value="Unassembled WGS sequence"/>
</dbReference>
<dbReference type="AlphaFoldDB" id="A0A9W8G542"/>
<sequence length="129" mass="14573">MDSEAVAEKTNRAPAMVAGGRRKSKPTNIPHLAKNSEDRAPSGKDARDEEGGDESRELLRQEEKDKEFLMEQTKKQQKHDIKFNQKHTNAELNRAPNIIANKNIRQPQRFGSGIPLESRKILKENGMGN</sequence>
<evidence type="ECO:0000313" key="3">
    <source>
        <dbReference type="Proteomes" id="UP001151518"/>
    </source>
</evidence>
<gene>
    <name evidence="2" type="ORF">GGI25_005206</name>
</gene>
<evidence type="ECO:0000256" key="1">
    <source>
        <dbReference type="SAM" id="MobiDB-lite"/>
    </source>
</evidence>
<protein>
    <submittedName>
        <fullName evidence="2">Uncharacterized protein</fullName>
    </submittedName>
</protein>
<feature type="compositionally biased region" description="Basic and acidic residues" evidence="1">
    <location>
        <begin position="1"/>
        <end position="11"/>
    </location>
</feature>
<organism evidence="2 3">
    <name type="scientific">Coemansia spiralis</name>
    <dbReference type="NCBI Taxonomy" id="417178"/>
    <lineage>
        <taxon>Eukaryota</taxon>
        <taxon>Fungi</taxon>
        <taxon>Fungi incertae sedis</taxon>
        <taxon>Zoopagomycota</taxon>
        <taxon>Kickxellomycotina</taxon>
        <taxon>Kickxellomycetes</taxon>
        <taxon>Kickxellales</taxon>
        <taxon>Kickxellaceae</taxon>
        <taxon>Coemansia</taxon>
    </lineage>
</organism>
<feature type="region of interest" description="Disordered" evidence="1">
    <location>
        <begin position="1"/>
        <end position="60"/>
    </location>
</feature>
<name>A0A9W8G542_9FUNG</name>
<accession>A0A9W8G542</accession>
<feature type="compositionally biased region" description="Basic and acidic residues" evidence="1">
    <location>
        <begin position="34"/>
        <end position="60"/>
    </location>
</feature>
<reference evidence="2" key="1">
    <citation type="submission" date="2022-07" db="EMBL/GenBank/DDBJ databases">
        <title>Phylogenomic reconstructions and comparative analyses of Kickxellomycotina fungi.</title>
        <authorList>
            <person name="Reynolds N.K."/>
            <person name="Stajich J.E."/>
            <person name="Barry K."/>
            <person name="Grigoriev I.V."/>
            <person name="Crous P."/>
            <person name="Smith M.E."/>
        </authorList>
    </citation>
    <scope>NUCLEOTIDE SEQUENCE</scope>
    <source>
        <strain evidence="2">NRRL 3115</strain>
    </source>
</reference>